<gene>
    <name evidence="1" type="ORF">ACI1P1_23460</name>
</gene>
<protein>
    <submittedName>
        <fullName evidence="1">GNAT family N-acetyltransferase</fullName>
    </submittedName>
</protein>
<dbReference type="EMBL" id="JBJURJ010000017">
    <property type="protein sequence ID" value="MFM9331257.1"/>
    <property type="molecule type" value="Genomic_DNA"/>
</dbReference>
<organism evidence="1 2">
    <name type="scientific">Paenibacillus mesotrionivorans</name>
    <dbReference type="NCBI Taxonomy" id="3160968"/>
    <lineage>
        <taxon>Bacteria</taxon>
        <taxon>Bacillati</taxon>
        <taxon>Bacillota</taxon>
        <taxon>Bacilli</taxon>
        <taxon>Bacillales</taxon>
        <taxon>Paenibacillaceae</taxon>
        <taxon>Paenibacillus</taxon>
    </lineage>
</organism>
<accession>A0ACC7PA71</accession>
<proteinExistence type="predicted"/>
<reference evidence="1" key="1">
    <citation type="submission" date="2024-12" db="EMBL/GenBank/DDBJ databases">
        <authorList>
            <person name="Wu N."/>
        </authorList>
    </citation>
    <scope>NUCLEOTIDE SEQUENCE</scope>
    <source>
        <strain evidence="1">P15</strain>
    </source>
</reference>
<dbReference type="Proteomes" id="UP001631969">
    <property type="component" value="Unassembled WGS sequence"/>
</dbReference>
<comment type="caution">
    <text evidence="1">The sequence shown here is derived from an EMBL/GenBank/DDBJ whole genome shotgun (WGS) entry which is preliminary data.</text>
</comment>
<sequence length="166" mass="18729">MEVELRKLSVTDGQDIYDMLQDIPKAENGFINGGHGCSQVEFRQWLVRQDAASRGEGLADWMVPSTTYWLYADGYPVGFAKLRHYLSDRLREDGGNIGYAIRPGQRNKGYGTVMLSKVLEEARRMELGQVLVTIWPGNQSSINVALKNNGTITRSTADKHYIWIDC</sequence>
<evidence type="ECO:0000313" key="1">
    <source>
        <dbReference type="EMBL" id="MFM9331257.1"/>
    </source>
</evidence>
<keyword evidence="2" id="KW-1185">Reference proteome</keyword>
<name>A0ACC7PA71_9BACL</name>
<evidence type="ECO:0000313" key="2">
    <source>
        <dbReference type="Proteomes" id="UP001631969"/>
    </source>
</evidence>